<feature type="domain" description="Luciferase-like" evidence="2">
    <location>
        <begin position="8"/>
        <end position="291"/>
    </location>
</feature>
<dbReference type="InterPro" id="IPR036661">
    <property type="entry name" value="Luciferase-like_sf"/>
</dbReference>
<protein>
    <submittedName>
        <fullName evidence="3">5,10-methylene tetrahydromethanopterin reductase</fullName>
    </submittedName>
</protein>
<comment type="caution">
    <text evidence="3">The sequence shown here is derived from an EMBL/GenBank/DDBJ whole genome shotgun (WGS) entry which is preliminary data.</text>
</comment>
<dbReference type="AlphaFoldDB" id="A0A087M2M4"/>
<dbReference type="Pfam" id="PF00296">
    <property type="entry name" value="Bac_luciferase"/>
    <property type="match status" value="1"/>
</dbReference>
<proteinExistence type="predicted"/>
<keyword evidence="1" id="KW-0560">Oxidoreductase</keyword>
<dbReference type="SUPFAM" id="SSF51679">
    <property type="entry name" value="Bacterial luciferase-like"/>
    <property type="match status" value="1"/>
</dbReference>
<accession>A0A087M2M4</accession>
<organism evidence="3 4">
    <name type="scientific">Devosia riboflavina</name>
    <dbReference type="NCBI Taxonomy" id="46914"/>
    <lineage>
        <taxon>Bacteria</taxon>
        <taxon>Pseudomonadati</taxon>
        <taxon>Pseudomonadota</taxon>
        <taxon>Alphaproteobacteria</taxon>
        <taxon>Hyphomicrobiales</taxon>
        <taxon>Devosiaceae</taxon>
        <taxon>Devosia</taxon>
    </lineage>
</organism>
<evidence type="ECO:0000256" key="1">
    <source>
        <dbReference type="ARBA" id="ARBA00023002"/>
    </source>
</evidence>
<evidence type="ECO:0000259" key="2">
    <source>
        <dbReference type="Pfam" id="PF00296"/>
    </source>
</evidence>
<dbReference type="RefSeq" id="WP_035082131.1">
    <property type="nucleotide sequence ID" value="NZ_JQGC01000007.1"/>
</dbReference>
<dbReference type="OrthoDB" id="180193at2"/>
<dbReference type="Gene3D" id="3.20.20.30">
    <property type="entry name" value="Luciferase-like domain"/>
    <property type="match status" value="1"/>
</dbReference>
<dbReference type="NCBIfam" id="TIGR03557">
    <property type="entry name" value="F420_G6P_family"/>
    <property type="match status" value="1"/>
</dbReference>
<dbReference type="STRING" id="46914.JP75_09455"/>
<keyword evidence="4" id="KW-1185">Reference proteome</keyword>
<dbReference type="InterPro" id="IPR019945">
    <property type="entry name" value="F420_G6P_DH-rel"/>
</dbReference>
<dbReference type="GO" id="GO:0016705">
    <property type="term" value="F:oxidoreductase activity, acting on paired donors, with incorporation or reduction of molecular oxygen"/>
    <property type="evidence" value="ECO:0007669"/>
    <property type="project" value="InterPro"/>
</dbReference>
<name>A0A087M2M4_9HYPH</name>
<reference evidence="3 4" key="1">
    <citation type="submission" date="2014-08" db="EMBL/GenBank/DDBJ databases">
        <authorList>
            <person name="Hassan Y.I."/>
            <person name="Lepp D."/>
            <person name="Zhou T."/>
        </authorList>
    </citation>
    <scope>NUCLEOTIDE SEQUENCE [LARGE SCALE GENOMIC DNA]</scope>
    <source>
        <strain evidence="3 4">IFO13584</strain>
    </source>
</reference>
<evidence type="ECO:0000313" key="4">
    <source>
        <dbReference type="Proteomes" id="UP000028981"/>
    </source>
</evidence>
<dbReference type="NCBIfam" id="TIGR03885">
    <property type="entry name" value="flavin_revert"/>
    <property type="match status" value="1"/>
</dbReference>
<dbReference type="Proteomes" id="UP000028981">
    <property type="component" value="Unassembled WGS sequence"/>
</dbReference>
<dbReference type="InterPro" id="IPR050564">
    <property type="entry name" value="F420-G6PD/mer"/>
</dbReference>
<gene>
    <name evidence="3" type="ORF">JP75_09455</name>
</gene>
<dbReference type="CDD" id="cd01097">
    <property type="entry name" value="Tetrahydromethanopterin_reductase"/>
    <property type="match status" value="1"/>
</dbReference>
<dbReference type="PANTHER" id="PTHR43244:SF1">
    <property type="entry name" value="5,10-METHYLENETETRAHYDROMETHANOPTERIN REDUCTASE"/>
    <property type="match status" value="1"/>
</dbReference>
<dbReference type="EMBL" id="JQGC01000007">
    <property type="protein sequence ID" value="KFL31127.1"/>
    <property type="molecule type" value="Genomic_DNA"/>
</dbReference>
<dbReference type="InterPro" id="IPR011251">
    <property type="entry name" value="Luciferase-like_dom"/>
</dbReference>
<dbReference type="InterPro" id="IPR023907">
    <property type="entry name" value="Non-F420_Flavin_OxRdtase"/>
</dbReference>
<sequence length="318" mass="34612">MTLIGYHASHEQFAPSELLSLVMEAERAGFACAKSSDHFHPWSEHQGQSGFAWSWLGAAMQATRFGFGMISAPGYRYHPAVLAQAAATIGEMFPGRLWLSLGTGEAINEAITGEYWPEKAERNARLRECVDIFRSLFRGDTVTHRGRVTVIEAKLYSRPLKPIPLLGAAVTPATAAFCGQWADGLLTTGGDIETVSRVVDAFRENGGEGKPVHIQHALSWAPQEETAIAEALDQWSAPSVGGDAAWDLRQPRDFDIVGKMVTEERLRQCVAISSDPACHRDEIEALAGLGPAAIHLHCVGRNQRAFIDMAAKHLVSIT</sequence>
<evidence type="ECO:0000313" key="3">
    <source>
        <dbReference type="EMBL" id="KFL31127.1"/>
    </source>
</evidence>
<dbReference type="PANTHER" id="PTHR43244">
    <property type="match status" value="1"/>
</dbReference>